<organism evidence="1 2">
    <name type="scientific">Chromobacterium violaceum</name>
    <dbReference type="NCBI Taxonomy" id="536"/>
    <lineage>
        <taxon>Bacteria</taxon>
        <taxon>Pseudomonadati</taxon>
        <taxon>Pseudomonadota</taxon>
        <taxon>Betaproteobacteria</taxon>
        <taxon>Neisseriales</taxon>
        <taxon>Chromobacteriaceae</taxon>
        <taxon>Chromobacterium</taxon>
    </lineage>
</organism>
<reference evidence="1 2" key="1">
    <citation type="submission" date="2018-12" db="EMBL/GenBank/DDBJ databases">
        <authorList>
            <consortium name="Pathogen Informatics"/>
        </authorList>
    </citation>
    <scope>NUCLEOTIDE SEQUENCE [LARGE SCALE GENOMIC DNA]</scope>
    <source>
        <strain evidence="1 2">NCTC9695</strain>
    </source>
</reference>
<protein>
    <submittedName>
        <fullName evidence="1">Uncharacterized protein</fullName>
    </submittedName>
</protein>
<accession>A0A3S5DLT7</accession>
<gene>
    <name evidence="1" type="ORF">NCTC9695_05158</name>
</gene>
<proteinExistence type="predicted"/>
<name>A0A3S5DLT7_CHRVL</name>
<evidence type="ECO:0000313" key="2">
    <source>
        <dbReference type="Proteomes" id="UP000275777"/>
    </source>
</evidence>
<dbReference type="AlphaFoldDB" id="A0A3S5DLT7"/>
<sequence length="35" mass="3447">MAAAAAGLAASTFSLPRLSNANPLHSHGDENVALA</sequence>
<evidence type="ECO:0000313" key="1">
    <source>
        <dbReference type="EMBL" id="VEB44658.1"/>
    </source>
</evidence>
<dbReference type="EMBL" id="LR134182">
    <property type="protein sequence ID" value="VEB44658.1"/>
    <property type="molecule type" value="Genomic_DNA"/>
</dbReference>
<dbReference type="Proteomes" id="UP000275777">
    <property type="component" value="Chromosome"/>
</dbReference>